<dbReference type="OrthoDB" id="109241at2"/>
<keyword evidence="1" id="KW-0472">Membrane</keyword>
<evidence type="ECO:0000256" key="1">
    <source>
        <dbReference type="SAM" id="Phobius"/>
    </source>
</evidence>
<evidence type="ECO:0000313" key="2">
    <source>
        <dbReference type="EMBL" id="SPE23617.1"/>
    </source>
</evidence>
<keyword evidence="1" id="KW-1133">Transmembrane helix</keyword>
<proteinExistence type="predicted"/>
<keyword evidence="1" id="KW-0812">Transmembrane</keyword>
<gene>
    <name evidence="2" type="ORF">SBA5_400028</name>
</gene>
<dbReference type="AlphaFoldDB" id="A0A2N9LK26"/>
<sequence>MAGNRKNGVGIEEEASLLQNNPRWKLAERVARSPGIYRATQLRDMLLFIVRQSILNPEEPIHEFDIAHQVLGRRSDFNPLDDNIVRVQMAHLRKKLENYFSTEGKQEDTVITVALGSYRPVFSPRSLPAAPVLAGNQTDQNPKESDISVGVAPGKALPSTAREARNEIAPPTDRARKLALPVAAAVVVVALAGCCAALWIRLHDANQSLALARLSLTPWKAQPAAAALWSNFFDTNRDTDVVLSDDSYLLIEQISRQTTPFYGYLNRSYLEPPATTGSSAETRFIQSMIATKSLGNTSEFKLAHRILALDPQGKNVHLYSARQYMPALIKQDNVILIGGRVSNPWVELFEGRLNFIENTKFEGFGVTTVTNRAPQASEQPLYESSDSVGYCVVAFLPNPGQDGKVLLIEGTSAEATEAAGDFLSGNQFSAFRETLHAASLPYFEVLLKTSQVRGTPLTVTIEAYRVYATMH</sequence>
<dbReference type="EMBL" id="OKRB01000098">
    <property type="protein sequence ID" value="SPE23617.1"/>
    <property type="molecule type" value="Genomic_DNA"/>
</dbReference>
<accession>A0A2N9LK26</accession>
<name>A0A2N9LK26_9BACT</name>
<reference evidence="3" key="1">
    <citation type="submission" date="2018-02" db="EMBL/GenBank/DDBJ databases">
        <authorList>
            <person name="Hausmann B."/>
        </authorList>
    </citation>
    <scope>NUCLEOTIDE SEQUENCE [LARGE SCALE GENOMIC DNA]</scope>
    <source>
        <strain evidence="3">Peat soil MAG SbA5</strain>
    </source>
</reference>
<organism evidence="2 3">
    <name type="scientific">Candidatus Sulfuritelmatomonas gaucii</name>
    <dbReference type="NCBI Taxonomy" id="2043161"/>
    <lineage>
        <taxon>Bacteria</taxon>
        <taxon>Pseudomonadati</taxon>
        <taxon>Acidobacteriota</taxon>
        <taxon>Terriglobia</taxon>
        <taxon>Terriglobales</taxon>
        <taxon>Acidobacteriaceae</taxon>
        <taxon>Candidatus Sulfuritelmatomonas</taxon>
    </lineage>
</organism>
<feature type="transmembrane region" description="Helical" evidence="1">
    <location>
        <begin position="178"/>
        <end position="200"/>
    </location>
</feature>
<protein>
    <submittedName>
        <fullName evidence="2">Uncharacterized protein</fullName>
    </submittedName>
</protein>
<dbReference type="Proteomes" id="UP000239735">
    <property type="component" value="Unassembled WGS sequence"/>
</dbReference>
<evidence type="ECO:0000313" key="3">
    <source>
        <dbReference type="Proteomes" id="UP000239735"/>
    </source>
</evidence>